<dbReference type="Gene3D" id="2.60.120.10">
    <property type="entry name" value="Jelly Rolls"/>
    <property type="match status" value="1"/>
</dbReference>
<evidence type="ECO:0000256" key="10">
    <source>
        <dbReference type="ARBA" id="ARBA00023211"/>
    </source>
</evidence>
<evidence type="ECO:0000256" key="12">
    <source>
        <dbReference type="PIRSR" id="PIRSR601929-2"/>
    </source>
</evidence>
<dbReference type="Pfam" id="PF00190">
    <property type="entry name" value="Cupin_1"/>
    <property type="match status" value="1"/>
</dbReference>
<feature type="disulfide bond" evidence="13">
    <location>
        <begin position="27"/>
        <end position="42"/>
    </location>
</feature>
<dbReference type="PRINTS" id="PR00325">
    <property type="entry name" value="GERMIN"/>
</dbReference>
<evidence type="ECO:0000256" key="5">
    <source>
        <dbReference type="ARBA" id="ARBA00022723"/>
    </source>
</evidence>
<evidence type="ECO:0000256" key="6">
    <source>
        <dbReference type="ARBA" id="ARBA00022729"/>
    </source>
</evidence>
<proteinExistence type="inferred from homology"/>
<evidence type="ECO:0000313" key="17">
    <source>
        <dbReference type="Proteomes" id="UP000327013"/>
    </source>
</evidence>
<evidence type="ECO:0000256" key="4">
    <source>
        <dbReference type="ARBA" id="ARBA00022525"/>
    </source>
</evidence>
<dbReference type="OrthoDB" id="1921208at2759"/>
<dbReference type="SUPFAM" id="SSF51182">
    <property type="entry name" value="RmlC-like cupins"/>
    <property type="match status" value="1"/>
</dbReference>
<evidence type="ECO:0000256" key="7">
    <source>
        <dbReference type="ARBA" id="ARBA00023157"/>
    </source>
</evidence>
<dbReference type="PANTHER" id="PTHR31238">
    <property type="entry name" value="GERMIN-LIKE PROTEIN SUBFAMILY 3 MEMBER 3"/>
    <property type="match status" value="1"/>
</dbReference>
<dbReference type="FunFam" id="2.60.120.10:FF:000047">
    <property type="entry name" value="Auxin-binding protein ABP19a"/>
    <property type="match status" value="1"/>
</dbReference>
<feature type="binding site" evidence="12">
    <location>
        <position position="110"/>
    </location>
    <ligand>
        <name>Mn(2+)</name>
        <dbReference type="ChEBI" id="CHEBI:29035"/>
    </ligand>
</feature>
<keyword evidence="4 14" id="KW-0964">Secreted</keyword>
<evidence type="ECO:0000256" key="11">
    <source>
        <dbReference type="PIRSR" id="PIRSR601929-1"/>
    </source>
</evidence>
<dbReference type="GO" id="GO:0048046">
    <property type="term" value="C:apoplast"/>
    <property type="evidence" value="ECO:0007669"/>
    <property type="project" value="UniProtKB-SubCell"/>
</dbReference>
<keyword evidence="17" id="KW-1185">Reference proteome</keyword>
<dbReference type="Proteomes" id="UP000327013">
    <property type="component" value="Chromosome 1"/>
</dbReference>
<keyword evidence="10 11" id="KW-0464">Manganese</keyword>
<gene>
    <name evidence="16" type="ORF">FH972_003004</name>
</gene>
<evidence type="ECO:0000256" key="13">
    <source>
        <dbReference type="PIRSR" id="PIRSR601929-3"/>
    </source>
</evidence>
<sequence length="216" mass="22948">MMRMISLIIFIFSLLLFSCHAAVQDFCVADLTAPETPAGYACKKAANVTVDDFVFSGLGVAANPTGTFTKYYKSAITTAFAAQFPGVNGLGFSFARLDQEPGGVVPIHAHPGASEAILVLEGKITAGFVSSANKVYYKTLKKGDVMILPQGLLHFQVNAGSTPVQIFVTFSSANPGLQILDYSLFSNDFPSELLAATSFLDIPQIKKLKAFFGGTG</sequence>
<evidence type="ECO:0000256" key="1">
    <source>
        <dbReference type="ARBA" id="ARBA00004271"/>
    </source>
</evidence>
<feature type="chain" id="PRO_5024476835" description="Germin-like protein" evidence="14">
    <location>
        <begin position="22"/>
        <end position="216"/>
    </location>
</feature>
<evidence type="ECO:0000256" key="14">
    <source>
        <dbReference type="RuleBase" id="RU366015"/>
    </source>
</evidence>
<accession>A0A5N6QK27</accession>
<feature type="binding site" evidence="12">
    <location>
        <position position="154"/>
    </location>
    <ligand>
        <name>Mn(2+)</name>
        <dbReference type="ChEBI" id="CHEBI:29035"/>
    </ligand>
</feature>
<evidence type="ECO:0000256" key="2">
    <source>
        <dbReference type="ARBA" id="ARBA00007456"/>
    </source>
</evidence>
<dbReference type="SMART" id="SM00835">
    <property type="entry name" value="Cupin_1"/>
    <property type="match status" value="1"/>
</dbReference>
<dbReference type="InterPro" id="IPR006045">
    <property type="entry name" value="Cupin_1"/>
</dbReference>
<feature type="signal peptide" evidence="14">
    <location>
        <begin position="1"/>
        <end position="21"/>
    </location>
</feature>
<dbReference type="EMBL" id="CM017321">
    <property type="protein sequence ID" value="KAE7998460.1"/>
    <property type="molecule type" value="Genomic_DNA"/>
</dbReference>
<keyword evidence="8" id="KW-0675">Receptor</keyword>
<evidence type="ECO:0000256" key="3">
    <source>
        <dbReference type="ARBA" id="ARBA00022523"/>
    </source>
</evidence>
<organism evidence="16 17">
    <name type="scientific">Carpinus fangiana</name>
    <dbReference type="NCBI Taxonomy" id="176857"/>
    <lineage>
        <taxon>Eukaryota</taxon>
        <taxon>Viridiplantae</taxon>
        <taxon>Streptophyta</taxon>
        <taxon>Embryophyta</taxon>
        <taxon>Tracheophyta</taxon>
        <taxon>Spermatophyta</taxon>
        <taxon>Magnoliopsida</taxon>
        <taxon>eudicotyledons</taxon>
        <taxon>Gunneridae</taxon>
        <taxon>Pentapetalae</taxon>
        <taxon>rosids</taxon>
        <taxon>fabids</taxon>
        <taxon>Fagales</taxon>
        <taxon>Betulaceae</taxon>
        <taxon>Carpinus</taxon>
    </lineage>
</organism>
<reference evidence="16 17" key="1">
    <citation type="submission" date="2019-06" db="EMBL/GenBank/DDBJ databases">
        <title>A chromosomal-level reference genome of Carpinus fangiana (Coryloideae, Betulaceae).</title>
        <authorList>
            <person name="Yang X."/>
            <person name="Wang Z."/>
            <person name="Zhang L."/>
            <person name="Hao G."/>
            <person name="Liu J."/>
            <person name="Yang Y."/>
        </authorList>
    </citation>
    <scope>NUCLEOTIDE SEQUENCE [LARGE SCALE GENOMIC DNA]</scope>
    <source>
        <strain evidence="16">Cfa_2016G</strain>
        <tissue evidence="16">Leaf</tissue>
    </source>
</reference>
<comment type="similarity">
    <text evidence="2 14">Belongs to the germin family.</text>
</comment>
<feature type="domain" description="Cupin type-1" evidence="15">
    <location>
        <begin position="60"/>
        <end position="206"/>
    </location>
</feature>
<evidence type="ECO:0000259" key="15">
    <source>
        <dbReference type="SMART" id="SM00835"/>
    </source>
</evidence>
<dbReference type="AlphaFoldDB" id="A0A5N6QK27"/>
<dbReference type="PROSITE" id="PS51257">
    <property type="entry name" value="PROKAR_LIPOPROTEIN"/>
    <property type="match status" value="1"/>
</dbReference>
<feature type="binding site" evidence="12">
    <location>
        <position position="115"/>
    </location>
    <ligand>
        <name>Mn(2+)</name>
        <dbReference type="ChEBI" id="CHEBI:29035"/>
    </ligand>
</feature>
<keyword evidence="5 11" id="KW-0479">Metal-binding</keyword>
<dbReference type="GO" id="GO:0030145">
    <property type="term" value="F:manganese ion binding"/>
    <property type="evidence" value="ECO:0007669"/>
    <property type="project" value="UniProtKB-UniRule"/>
</dbReference>
<dbReference type="InterPro" id="IPR011051">
    <property type="entry name" value="RmlC_Cupin_sf"/>
</dbReference>
<evidence type="ECO:0000256" key="8">
    <source>
        <dbReference type="ARBA" id="ARBA00023170"/>
    </source>
</evidence>
<feature type="binding site" evidence="12">
    <location>
        <position position="108"/>
    </location>
    <ligand>
        <name>Mn(2+)</name>
        <dbReference type="ChEBI" id="CHEBI:29035"/>
    </ligand>
</feature>
<keyword evidence="7 13" id="KW-1015">Disulfide bond</keyword>
<keyword evidence="9" id="KW-0325">Glycoprotein</keyword>
<keyword evidence="3 14" id="KW-0052">Apoplast</keyword>
<dbReference type="InterPro" id="IPR001929">
    <property type="entry name" value="Germin"/>
</dbReference>
<evidence type="ECO:0000313" key="16">
    <source>
        <dbReference type="EMBL" id="KAE7998460.1"/>
    </source>
</evidence>
<feature type="binding site" evidence="11">
    <location>
        <position position="110"/>
    </location>
    <ligand>
        <name>oxalate</name>
        <dbReference type="ChEBI" id="CHEBI:30623"/>
    </ligand>
</feature>
<evidence type="ECO:0000256" key="9">
    <source>
        <dbReference type="ARBA" id="ARBA00023180"/>
    </source>
</evidence>
<protein>
    <recommendedName>
        <fullName evidence="14">Germin-like protein</fullName>
    </recommendedName>
</protein>
<dbReference type="InterPro" id="IPR014710">
    <property type="entry name" value="RmlC-like_jellyroll"/>
</dbReference>
<comment type="subcellular location">
    <subcellularLocation>
        <location evidence="1 14">Secreted</location>
        <location evidence="1 14">Extracellular space</location>
        <location evidence="1 14">Apoplast</location>
    </subcellularLocation>
</comment>
<keyword evidence="6 14" id="KW-0732">Signal</keyword>
<name>A0A5N6QK27_9ROSI</name>
<dbReference type="CDD" id="cd02241">
    <property type="entry name" value="cupin_OxOx"/>
    <property type="match status" value="1"/>
</dbReference>
<feature type="binding site" evidence="11">
    <location>
        <position position="115"/>
    </location>
    <ligand>
        <name>oxalate</name>
        <dbReference type="ChEBI" id="CHEBI:30623"/>
    </ligand>
</feature>